<feature type="region of interest" description="Disordered" evidence="2">
    <location>
        <begin position="993"/>
        <end position="1025"/>
    </location>
</feature>
<dbReference type="Pfam" id="PF18803">
    <property type="entry name" value="CxC2"/>
    <property type="match status" value="1"/>
</dbReference>
<dbReference type="Pfam" id="PF18758">
    <property type="entry name" value="KDZ"/>
    <property type="match status" value="1"/>
</dbReference>
<feature type="domain" description="CxC2-like cysteine cluster KDZ transposase-associated" evidence="3">
    <location>
        <begin position="128"/>
        <end position="228"/>
    </location>
</feature>
<evidence type="ECO:0000256" key="1">
    <source>
        <dbReference type="SAM" id="Coils"/>
    </source>
</evidence>
<evidence type="ECO:0000313" key="5">
    <source>
        <dbReference type="Proteomes" id="UP001219525"/>
    </source>
</evidence>
<dbReference type="InterPro" id="IPR040521">
    <property type="entry name" value="KDZ"/>
</dbReference>
<gene>
    <name evidence="4" type="ORF">GGX14DRAFT_386277</name>
</gene>
<dbReference type="PANTHER" id="PTHR33096:SF1">
    <property type="entry name" value="CXC1-LIKE CYSTEINE CLUSTER ASSOCIATED WITH KDZ TRANSPOSASES DOMAIN-CONTAINING PROTEIN"/>
    <property type="match status" value="1"/>
</dbReference>
<evidence type="ECO:0000259" key="3">
    <source>
        <dbReference type="Pfam" id="PF18803"/>
    </source>
</evidence>
<feature type="compositionally biased region" description="Basic and acidic residues" evidence="2">
    <location>
        <begin position="829"/>
        <end position="850"/>
    </location>
</feature>
<dbReference type="Proteomes" id="UP001219525">
    <property type="component" value="Unassembled WGS sequence"/>
</dbReference>
<protein>
    <recommendedName>
        <fullName evidence="3">CxC2-like cysteine cluster KDZ transposase-associated domain-containing protein</fullName>
    </recommendedName>
</protein>
<sequence>MPPRRDPLVYMDETIELTAGDRAIHYSGDGERAVRSFVDLRPAKRLRLHPSELDDEFAEWTPVPDADLDEVDALASTITSYDSELDVGGKVYYIQHDEGGKRKRYKSSEWTGEFWTDAKVHGAEGVTAVYQLGHHGFPCAFPGRRRSMVVLDVRGIFKVDIQYCNCEKAAHCNNLAQLLGNAWYPATTIDPETCATFEVLEMFRLLNVIGNININDFVTTLERLTDPTHLSGTPDRYKAFGRMSRQYNFLKRAKRAGRGHVNNGLQTTGPGELAVACWTCPQDGRNLPHGWRDVKDRYLYTLLLALDANFRLKNRIRANEHDDPSLGSGQGYFVETAAYKEHLRTYVAEKDVSSCVAFAALMQKETRLTTGLRVSGVGGCVCARHGVVRPLGLGDLQKGERYSNMDYVFLSSLEGAGVERLTVSYDIACQWQVHLLERAQHILEKTNINTDVSKYDIQYALPVWHAGAHELDCQVQNSLAYTPGAGKTDGEGIERTWSVLNPVAWATKEMGEGSRHDMVEDKVDHINFGKNISQGHTLARKLIVAIAEGQNQVADFKDLDRTVQKDLKADWRQRIDTWVMDKSKPNPYVVGGSHKSGPGEREVLLELKKAELEDASERRMTLTAGSMSVSAFIKAGLQLEEMQRRIRAEVKGSTLVTADRSSQLQEQRISLVKKVQKFEKLADIFMPGVTALREQEEERRDSELPPPKAEDLKLWLPSNLTDDQRRSACQRSLAEAEAKLRRGQCADAIAQLRTRIHAQLHLIYFRNTNSVGQKGSTRSATLIERIGGRISASAEKYRNARAALTKLKGANYAPEFRELLATDVTSKPPVDRDAEATKRLSRAEISRPSRSEPSVQQLMKNVSWIWMVGGTADAAEMHDSIRVEWSKARARRDRWNEEVALLREEMKRVLRSLHAEQRAWERRIGQRNGLDAELAAGLDAYALRQKAVYRRVGEQFYTGWNKSVAEAVRDVVRRDGKIYRDLLDGVVEETVESEGGLENVEEEEEGRAAPTTTGYNTRAAAAASS</sequence>
<dbReference type="AlphaFoldDB" id="A0AAD7E2R1"/>
<evidence type="ECO:0000313" key="4">
    <source>
        <dbReference type="EMBL" id="KAJ7225376.1"/>
    </source>
</evidence>
<reference evidence="4" key="1">
    <citation type="submission" date="2023-03" db="EMBL/GenBank/DDBJ databases">
        <title>Massive genome expansion in bonnet fungi (Mycena s.s.) driven by repeated elements and novel gene families across ecological guilds.</title>
        <authorList>
            <consortium name="Lawrence Berkeley National Laboratory"/>
            <person name="Harder C.B."/>
            <person name="Miyauchi S."/>
            <person name="Viragh M."/>
            <person name="Kuo A."/>
            <person name="Thoen E."/>
            <person name="Andreopoulos B."/>
            <person name="Lu D."/>
            <person name="Skrede I."/>
            <person name="Drula E."/>
            <person name="Henrissat B."/>
            <person name="Morin E."/>
            <person name="Kohler A."/>
            <person name="Barry K."/>
            <person name="LaButti K."/>
            <person name="Morin E."/>
            <person name="Salamov A."/>
            <person name="Lipzen A."/>
            <person name="Mereny Z."/>
            <person name="Hegedus B."/>
            <person name="Baldrian P."/>
            <person name="Stursova M."/>
            <person name="Weitz H."/>
            <person name="Taylor A."/>
            <person name="Grigoriev I.V."/>
            <person name="Nagy L.G."/>
            <person name="Martin F."/>
            <person name="Kauserud H."/>
        </authorList>
    </citation>
    <scope>NUCLEOTIDE SEQUENCE</scope>
    <source>
        <strain evidence="4">9144</strain>
    </source>
</reference>
<feature type="region of interest" description="Disordered" evidence="2">
    <location>
        <begin position="827"/>
        <end position="853"/>
    </location>
</feature>
<keyword evidence="1" id="KW-0175">Coiled coil</keyword>
<comment type="caution">
    <text evidence="4">The sequence shown here is derived from an EMBL/GenBank/DDBJ whole genome shotgun (WGS) entry which is preliminary data.</text>
</comment>
<accession>A0AAD7E2R1</accession>
<evidence type="ECO:0000256" key="2">
    <source>
        <dbReference type="SAM" id="MobiDB-lite"/>
    </source>
</evidence>
<dbReference type="PANTHER" id="PTHR33096">
    <property type="entry name" value="CXC2 DOMAIN-CONTAINING PROTEIN"/>
    <property type="match status" value="1"/>
</dbReference>
<name>A0AAD7E2R1_9AGAR</name>
<proteinExistence type="predicted"/>
<dbReference type="EMBL" id="JARJCW010000004">
    <property type="protein sequence ID" value="KAJ7225376.1"/>
    <property type="molecule type" value="Genomic_DNA"/>
</dbReference>
<dbReference type="InterPro" id="IPR041457">
    <property type="entry name" value="CxC2_KDZ-assoc"/>
</dbReference>
<feature type="coiled-coil region" evidence="1">
    <location>
        <begin position="892"/>
        <end position="923"/>
    </location>
</feature>
<organism evidence="4 5">
    <name type="scientific">Mycena pura</name>
    <dbReference type="NCBI Taxonomy" id="153505"/>
    <lineage>
        <taxon>Eukaryota</taxon>
        <taxon>Fungi</taxon>
        <taxon>Dikarya</taxon>
        <taxon>Basidiomycota</taxon>
        <taxon>Agaricomycotina</taxon>
        <taxon>Agaricomycetes</taxon>
        <taxon>Agaricomycetidae</taxon>
        <taxon>Agaricales</taxon>
        <taxon>Marasmiineae</taxon>
        <taxon>Mycenaceae</taxon>
        <taxon>Mycena</taxon>
    </lineage>
</organism>
<keyword evidence="5" id="KW-1185">Reference proteome</keyword>